<dbReference type="AlphaFoldDB" id="A0A0A6P7M7"/>
<dbReference type="Gene3D" id="3.10.450.530">
    <property type="entry name" value="Ribonuclease toxin, BrnT, of type II toxin-antitoxin system"/>
    <property type="match status" value="1"/>
</dbReference>
<dbReference type="InterPro" id="IPR007460">
    <property type="entry name" value="BrnT_toxin"/>
</dbReference>
<name>A0A0A6P7M7_9GAMM</name>
<dbReference type="Pfam" id="PF04365">
    <property type="entry name" value="BrnT_toxin"/>
    <property type="match status" value="1"/>
</dbReference>
<reference evidence="1 2" key="1">
    <citation type="journal article" date="2016" name="Front. Microbiol.">
        <title>Single-Cell (Meta-)Genomics of a Dimorphic Candidatus Thiomargarita nelsonii Reveals Genomic Plasticity.</title>
        <authorList>
            <person name="Flood B.E."/>
            <person name="Fliss P."/>
            <person name="Jones D.S."/>
            <person name="Dick G.J."/>
            <person name="Jain S."/>
            <person name="Kaster A.K."/>
            <person name="Winkel M."/>
            <person name="Mussmann M."/>
            <person name="Bailey J."/>
        </authorList>
    </citation>
    <scope>NUCLEOTIDE SEQUENCE [LARGE SCALE GENOMIC DNA]</scope>
    <source>
        <strain evidence="1">Hydrate Ridge</strain>
    </source>
</reference>
<dbReference type="Proteomes" id="UP000030428">
    <property type="component" value="Unassembled WGS sequence"/>
</dbReference>
<keyword evidence="2" id="KW-1185">Reference proteome</keyword>
<proteinExistence type="predicted"/>
<dbReference type="InterPro" id="IPR038573">
    <property type="entry name" value="BrnT_sf"/>
</dbReference>
<evidence type="ECO:0008006" key="3">
    <source>
        <dbReference type="Google" id="ProtNLM"/>
    </source>
</evidence>
<evidence type="ECO:0000313" key="2">
    <source>
        <dbReference type="Proteomes" id="UP000030428"/>
    </source>
</evidence>
<accession>A0A0A6P7M7</accession>
<gene>
    <name evidence="1" type="ORF">PN36_20905</name>
</gene>
<organism evidence="1 2">
    <name type="scientific">Candidatus Thiomargarita nelsonii</name>
    <dbReference type="NCBI Taxonomy" id="1003181"/>
    <lineage>
        <taxon>Bacteria</taxon>
        <taxon>Pseudomonadati</taxon>
        <taxon>Pseudomonadota</taxon>
        <taxon>Gammaproteobacteria</taxon>
        <taxon>Thiotrichales</taxon>
        <taxon>Thiotrichaceae</taxon>
        <taxon>Thiomargarita</taxon>
    </lineage>
</organism>
<sequence>MEFEWDKTKSRTNEKKHGVSFIEASEVFDDEHSSCVHDPEHSYGEERYLLFGVSLKGNHLVVSYTERLDIIRIISARRMTRQERKAYER</sequence>
<evidence type="ECO:0000313" key="1">
    <source>
        <dbReference type="EMBL" id="KHD06773.1"/>
    </source>
</evidence>
<protein>
    <recommendedName>
        <fullName evidence="3">BrnT family toxin</fullName>
    </recommendedName>
</protein>
<dbReference type="EMBL" id="JSZA02000092">
    <property type="protein sequence ID" value="KHD06773.1"/>
    <property type="molecule type" value="Genomic_DNA"/>
</dbReference>
<comment type="caution">
    <text evidence="1">The sequence shown here is derived from an EMBL/GenBank/DDBJ whole genome shotgun (WGS) entry which is preliminary data.</text>
</comment>